<evidence type="ECO:0000313" key="2">
    <source>
        <dbReference type="EMBL" id="PKA39488.1"/>
    </source>
</evidence>
<sequence>MFLSLLTAENNFTALLACRKPPDLDKAEAIEAPHYGAAPRQSAGKARQTKHRPKGFMRRLDRAGFEEPGRAEQWAAPKRAITIVMLVS</sequence>
<evidence type="ECO:0000256" key="1">
    <source>
        <dbReference type="SAM" id="MobiDB-lite"/>
    </source>
</evidence>
<gene>
    <name evidence="2" type="ORF">CWR43_32455</name>
</gene>
<organism evidence="2 3">
    <name type="scientific">Rhizobium sullae</name>
    <name type="common">Rhizobium hedysari</name>
    <dbReference type="NCBI Taxonomy" id="50338"/>
    <lineage>
        <taxon>Bacteria</taxon>
        <taxon>Pseudomonadati</taxon>
        <taxon>Pseudomonadota</taxon>
        <taxon>Alphaproteobacteria</taxon>
        <taxon>Hyphomicrobiales</taxon>
        <taxon>Rhizobiaceae</taxon>
        <taxon>Rhizobium/Agrobacterium group</taxon>
        <taxon>Rhizobium</taxon>
    </lineage>
</organism>
<dbReference type="Proteomes" id="UP000232164">
    <property type="component" value="Unassembled WGS sequence"/>
</dbReference>
<dbReference type="AlphaFoldDB" id="A0A2N0D0A7"/>
<reference evidence="2 3" key="2">
    <citation type="submission" date="2017-12" db="EMBL/GenBank/DDBJ databases">
        <title>Genome sequence of Rhizobium sullae HCNT1 isolated from Sulla coronaria nodules and featuring peculiar denitrification phenotypes.</title>
        <authorList>
            <person name="De Diego-Diaz B."/>
            <person name="Treu L."/>
            <person name="Campanaro S."/>
            <person name="Da Silva Duarte V."/>
            <person name="Basaglia M."/>
            <person name="Favaro L."/>
            <person name="Casella S."/>
            <person name="Squartini A."/>
        </authorList>
    </citation>
    <scope>NUCLEOTIDE SEQUENCE [LARGE SCALE GENOMIC DNA]</scope>
    <source>
        <strain evidence="2 3">HCNT1</strain>
    </source>
</reference>
<name>A0A2N0D0A7_RHISU</name>
<feature type="region of interest" description="Disordered" evidence="1">
    <location>
        <begin position="34"/>
        <end position="54"/>
    </location>
</feature>
<comment type="caution">
    <text evidence="2">The sequence shown here is derived from an EMBL/GenBank/DDBJ whole genome shotgun (WGS) entry which is preliminary data.</text>
</comment>
<evidence type="ECO:0000313" key="3">
    <source>
        <dbReference type="Proteomes" id="UP000232164"/>
    </source>
</evidence>
<dbReference type="EMBL" id="PIQN01000028">
    <property type="protein sequence ID" value="PKA39488.1"/>
    <property type="molecule type" value="Genomic_DNA"/>
</dbReference>
<reference evidence="2 3" key="1">
    <citation type="submission" date="2017-11" db="EMBL/GenBank/DDBJ databases">
        <authorList>
            <person name="Han C.G."/>
        </authorList>
    </citation>
    <scope>NUCLEOTIDE SEQUENCE [LARGE SCALE GENOMIC DNA]</scope>
    <source>
        <strain evidence="2 3">HCNT1</strain>
    </source>
</reference>
<accession>A0A2N0D0A7</accession>
<proteinExistence type="predicted"/>
<protein>
    <submittedName>
        <fullName evidence="2">Uncharacterized protein</fullName>
    </submittedName>
</protein>